<proteinExistence type="predicted"/>
<keyword evidence="3" id="KW-1185">Reference proteome</keyword>
<dbReference type="PANTHER" id="PTHR10609:SF14">
    <property type="entry name" value="BIOTINIDASE"/>
    <property type="match status" value="1"/>
</dbReference>
<dbReference type="EMBL" id="JAACXV010013888">
    <property type="protein sequence ID" value="KAF7271837.1"/>
    <property type="molecule type" value="Genomic_DNA"/>
</dbReference>
<sequence>MGKVFFFCVLFGIWTISDAEYRVAVIEHNSVDQSTPALTIEKNLVEYVNSIEFAKKNSAKMVVFPEYGLTDLVQDPEDYAIELPPLYTSNFSASDDVSYTLIFIII</sequence>
<organism evidence="2 3">
    <name type="scientific">Rhynchophorus ferrugineus</name>
    <name type="common">Red palm weevil</name>
    <name type="synonym">Curculio ferrugineus</name>
    <dbReference type="NCBI Taxonomy" id="354439"/>
    <lineage>
        <taxon>Eukaryota</taxon>
        <taxon>Metazoa</taxon>
        <taxon>Ecdysozoa</taxon>
        <taxon>Arthropoda</taxon>
        <taxon>Hexapoda</taxon>
        <taxon>Insecta</taxon>
        <taxon>Pterygota</taxon>
        <taxon>Neoptera</taxon>
        <taxon>Endopterygota</taxon>
        <taxon>Coleoptera</taxon>
        <taxon>Polyphaga</taxon>
        <taxon>Cucujiformia</taxon>
        <taxon>Curculionidae</taxon>
        <taxon>Dryophthorinae</taxon>
        <taxon>Rhynchophorus</taxon>
    </lineage>
</organism>
<dbReference type="OrthoDB" id="10250282at2759"/>
<gene>
    <name evidence="2" type="ORF">GWI33_015317</name>
</gene>
<accession>A0A834I3J4</accession>
<name>A0A834I3J4_RHYFE</name>
<evidence type="ECO:0000256" key="1">
    <source>
        <dbReference type="SAM" id="SignalP"/>
    </source>
</evidence>
<evidence type="ECO:0008006" key="4">
    <source>
        <dbReference type="Google" id="ProtNLM"/>
    </source>
</evidence>
<reference evidence="2" key="1">
    <citation type="submission" date="2020-08" db="EMBL/GenBank/DDBJ databases">
        <title>Genome sequencing and assembly of the red palm weevil Rhynchophorus ferrugineus.</title>
        <authorList>
            <person name="Dias G.B."/>
            <person name="Bergman C.M."/>
            <person name="Manee M."/>
        </authorList>
    </citation>
    <scope>NUCLEOTIDE SEQUENCE</scope>
    <source>
        <strain evidence="2">AA-2017</strain>
        <tissue evidence="2">Whole larva</tissue>
    </source>
</reference>
<dbReference type="SUPFAM" id="SSF56317">
    <property type="entry name" value="Carbon-nitrogen hydrolase"/>
    <property type="match status" value="1"/>
</dbReference>
<dbReference type="PANTHER" id="PTHR10609">
    <property type="entry name" value="BIOTINIDASE-RELATED"/>
    <property type="match status" value="1"/>
</dbReference>
<feature type="chain" id="PRO_5032731937" description="CN hydrolase domain-containing protein" evidence="1">
    <location>
        <begin position="20"/>
        <end position="106"/>
    </location>
</feature>
<dbReference type="Gene3D" id="3.60.110.10">
    <property type="entry name" value="Carbon-nitrogen hydrolase"/>
    <property type="match status" value="1"/>
</dbReference>
<evidence type="ECO:0000313" key="3">
    <source>
        <dbReference type="Proteomes" id="UP000625711"/>
    </source>
</evidence>
<comment type="caution">
    <text evidence="2">The sequence shown here is derived from an EMBL/GenBank/DDBJ whole genome shotgun (WGS) entry which is preliminary data.</text>
</comment>
<dbReference type="AlphaFoldDB" id="A0A834I3J4"/>
<keyword evidence="1" id="KW-0732">Signal</keyword>
<protein>
    <recommendedName>
        <fullName evidence="4">CN hydrolase domain-containing protein</fullName>
    </recommendedName>
</protein>
<dbReference type="InterPro" id="IPR036526">
    <property type="entry name" value="C-N_Hydrolase_sf"/>
</dbReference>
<evidence type="ECO:0000313" key="2">
    <source>
        <dbReference type="EMBL" id="KAF7271837.1"/>
    </source>
</evidence>
<dbReference type="Proteomes" id="UP000625711">
    <property type="component" value="Unassembled WGS sequence"/>
</dbReference>
<feature type="signal peptide" evidence="1">
    <location>
        <begin position="1"/>
        <end position="19"/>
    </location>
</feature>
<dbReference type="InterPro" id="IPR040154">
    <property type="entry name" value="Biotinidase/VNN"/>
</dbReference>